<feature type="transmembrane region" description="Helical" evidence="1">
    <location>
        <begin position="149"/>
        <end position="165"/>
    </location>
</feature>
<feature type="transmembrane region" description="Helical" evidence="1">
    <location>
        <begin position="25"/>
        <end position="46"/>
    </location>
</feature>
<keyword evidence="3" id="KW-1185">Reference proteome</keyword>
<evidence type="ECO:0000256" key="1">
    <source>
        <dbReference type="SAM" id="Phobius"/>
    </source>
</evidence>
<feature type="transmembrane region" description="Helical" evidence="1">
    <location>
        <begin position="225"/>
        <end position="242"/>
    </location>
</feature>
<name>A0A917FT46_9NOCA</name>
<feature type="transmembrane region" description="Helical" evidence="1">
    <location>
        <begin position="113"/>
        <end position="134"/>
    </location>
</feature>
<reference evidence="2" key="1">
    <citation type="journal article" date="2014" name="Int. J. Syst. Evol. Microbiol.">
        <title>Complete genome sequence of Corynebacterium casei LMG S-19264T (=DSM 44701T), isolated from a smear-ripened cheese.</title>
        <authorList>
            <consortium name="US DOE Joint Genome Institute (JGI-PGF)"/>
            <person name="Walter F."/>
            <person name="Albersmeier A."/>
            <person name="Kalinowski J."/>
            <person name="Ruckert C."/>
        </authorList>
    </citation>
    <scope>NUCLEOTIDE SEQUENCE</scope>
    <source>
        <strain evidence="2">CCM 7905</strain>
    </source>
</reference>
<dbReference type="AlphaFoldDB" id="A0A917FT46"/>
<dbReference type="Proteomes" id="UP000654257">
    <property type="component" value="Unassembled WGS sequence"/>
</dbReference>
<protein>
    <recommendedName>
        <fullName evidence="4">Transmembrane protein</fullName>
    </recommendedName>
</protein>
<evidence type="ECO:0000313" key="2">
    <source>
        <dbReference type="EMBL" id="GGG01001.1"/>
    </source>
</evidence>
<dbReference type="RefSeq" id="WP_188543868.1">
    <property type="nucleotide sequence ID" value="NZ_BMCU01000001.1"/>
</dbReference>
<comment type="caution">
    <text evidence="2">The sequence shown here is derived from an EMBL/GenBank/DDBJ whole genome shotgun (WGS) entry which is preliminary data.</text>
</comment>
<sequence length="268" mass="28553">MTAATESVLAPRAMPGATVRRVASALWSVRVTTVYASLIIAASVGLSQLSDSAQDRFLLLASTNLHNLTHGHVGTLIVSAFVTDGGATWVWLPGLVCLLAVAEIVWQSRKLFALFALGHIGATLLVAVGLFFAVRHGSVPMSVVRAEDVGVSYGAAAVIGALTWALPRAYRAPWAAMWFAVTLTAVAVDHDFTAVGHLTAVTLGMLAAYRWIRPSAAVPREYNKVALRTLLAVGTVFALAEVGWQEYWWTVPIVAATAATLTYRLTRA</sequence>
<feature type="transmembrane region" description="Helical" evidence="1">
    <location>
        <begin position="248"/>
        <end position="266"/>
    </location>
</feature>
<gene>
    <name evidence="2" type="ORF">GCM10007304_13650</name>
</gene>
<evidence type="ECO:0008006" key="4">
    <source>
        <dbReference type="Google" id="ProtNLM"/>
    </source>
</evidence>
<evidence type="ECO:0000313" key="3">
    <source>
        <dbReference type="Proteomes" id="UP000654257"/>
    </source>
</evidence>
<keyword evidence="1" id="KW-0472">Membrane</keyword>
<feature type="transmembrane region" description="Helical" evidence="1">
    <location>
        <begin position="194"/>
        <end position="213"/>
    </location>
</feature>
<dbReference type="InterPro" id="IPR046862">
    <property type="entry name" value="Rhomboid_2"/>
</dbReference>
<feature type="transmembrane region" description="Helical" evidence="1">
    <location>
        <begin position="172"/>
        <end position="188"/>
    </location>
</feature>
<keyword evidence="1" id="KW-0812">Transmembrane</keyword>
<proteinExistence type="predicted"/>
<keyword evidence="1" id="KW-1133">Transmembrane helix</keyword>
<reference evidence="2" key="2">
    <citation type="submission" date="2020-09" db="EMBL/GenBank/DDBJ databases">
        <authorList>
            <person name="Sun Q."/>
            <person name="Sedlacek I."/>
        </authorList>
    </citation>
    <scope>NUCLEOTIDE SEQUENCE</scope>
    <source>
        <strain evidence="2">CCM 7905</strain>
    </source>
</reference>
<organism evidence="2 3">
    <name type="scientific">Rhodococcoides trifolii</name>
    <dbReference type="NCBI Taxonomy" id="908250"/>
    <lineage>
        <taxon>Bacteria</taxon>
        <taxon>Bacillati</taxon>
        <taxon>Actinomycetota</taxon>
        <taxon>Actinomycetes</taxon>
        <taxon>Mycobacteriales</taxon>
        <taxon>Nocardiaceae</taxon>
        <taxon>Rhodococcoides</taxon>
    </lineage>
</organism>
<accession>A0A917FT46</accession>
<dbReference type="Pfam" id="PF20401">
    <property type="entry name" value="Rhomboid_2"/>
    <property type="match status" value="1"/>
</dbReference>
<feature type="transmembrane region" description="Helical" evidence="1">
    <location>
        <begin position="88"/>
        <end position="106"/>
    </location>
</feature>
<dbReference type="EMBL" id="BMCU01000001">
    <property type="protein sequence ID" value="GGG01001.1"/>
    <property type="molecule type" value="Genomic_DNA"/>
</dbReference>